<sequence>MPSMVVMNPKTARRRTLHKTTSHPQHSLKNPGHRRSPGGASALPLPMPLSPRRWSRKHPAPEPSAADASSTLAPSHIIEVEAHDTETKPDEAADQPQDEEPAPAHRRRRRDLRRGRGARREAQAARAAHGPPAPDLARCVQPGRPLGRERCVGQQRSRGARTRGCLSARARTAR</sequence>
<evidence type="ECO:0000313" key="1">
    <source>
        <dbReference type="EMBL" id="KAJ2966954.1"/>
    </source>
</evidence>
<organism evidence="1 2">
    <name type="scientific">Trametes sanguinea</name>
    <dbReference type="NCBI Taxonomy" id="158606"/>
    <lineage>
        <taxon>Eukaryota</taxon>
        <taxon>Fungi</taxon>
        <taxon>Dikarya</taxon>
        <taxon>Basidiomycota</taxon>
        <taxon>Agaricomycotina</taxon>
        <taxon>Agaricomycetes</taxon>
        <taxon>Polyporales</taxon>
        <taxon>Polyporaceae</taxon>
        <taxon>Trametes</taxon>
    </lineage>
</organism>
<protein>
    <submittedName>
        <fullName evidence="1">Uncharacterized protein</fullName>
    </submittedName>
</protein>
<comment type="caution">
    <text evidence="1">The sequence shown here is derived from an EMBL/GenBank/DDBJ whole genome shotgun (WGS) entry which is preliminary data.</text>
</comment>
<proteinExistence type="predicted"/>
<reference evidence="1" key="1">
    <citation type="submission" date="2022-08" db="EMBL/GenBank/DDBJ databases">
        <title>Genome Sequence of Pycnoporus sanguineus.</title>
        <authorList>
            <person name="Buettner E."/>
        </authorList>
    </citation>
    <scope>NUCLEOTIDE SEQUENCE</scope>
    <source>
        <strain evidence="1">CG-C14</strain>
    </source>
</reference>
<gene>
    <name evidence="1" type="ORF">NUW54_g13655</name>
</gene>
<name>A0ACC1MKY9_9APHY</name>
<dbReference type="EMBL" id="JANSHE010006479">
    <property type="protein sequence ID" value="KAJ2966954.1"/>
    <property type="molecule type" value="Genomic_DNA"/>
</dbReference>
<accession>A0ACC1MKY9</accession>
<dbReference type="Proteomes" id="UP001144978">
    <property type="component" value="Unassembled WGS sequence"/>
</dbReference>
<keyword evidence="2" id="KW-1185">Reference proteome</keyword>
<evidence type="ECO:0000313" key="2">
    <source>
        <dbReference type="Proteomes" id="UP001144978"/>
    </source>
</evidence>